<dbReference type="PANTHER" id="PTHR30349">
    <property type="entry name" value="PHAGE INTEGRASE-RELATED"/>
    <property type="match status" value="1"/>
</dbReference>
<evidence type="ECO:0000256" key="3">
    <source>
        <dbReference type="ARBA" id="ARBA00023125"/>
    </source>
</evidence>
<comment type="similarity">
    <text evidence="1">Belongs to the 'phage' integrase family.</text>
</comment>
<feature type="domain" description="Tyr recombinase" evidence="6">
    <location>
        <begin position="135"/>
        <end position="314"/>
    </location>
</feature>
<comment type="caution">
    <text evidence="8">The sequence shown here is derived from an EMBL/GenBank/DDBJ whole genome shotgun (WGS) entry which is preliminary data.</text>
</comment>
<dbReference type="Pfam" id="PF00589">
    <property type="entry name" value="Phage_integrase"/>
    <property type="match status" value="1"/>
</dbReference>
<keyword evidence="3 5" id="KW-0238">DNA-binding</keyword>
<proteinExistence type="inferred from homology"/>
<dbReference type="SUPFAM" id="SSF56349">
    <property type="entry name" value="DNA breaking-rejoining enzymes"/>
    <property type="match status" value="1"/>
</dbReference>
<evidence type="ECO:0000256" key="4">
    <source>
        <dbReference type="ARBA" id="ARBA00023172"/>
    </source>
</evidence>
<protein>
    <submittedName>
        <fullName evidence="8">Tyrosine-type recombinase/integrase</fullName>
    </submittedName>
</protein>
<dbReference type="InterPro" id="IPR010998">
    <property type="entry name" value="Integrase_recombinase_N"/>
</dbReference>
<dbReference type="InterPro" id="IPR050090">
    <property type="entry name" value="Tyrosine_recombinase_XerCD"/>
</dbReference>
<evidence type="ECO:0000313" key="9">
    <source>
        <dbReference type="Proteomes" id="UP001467674"/>
    </source>
</evidence>
<dbReference type="InterPro" id="IPR011010">
    <property type="entry name" value="DNA_brk_join_enz"/>
</dbReference>
<dbReference type="RefSeq" id="WP_350385516.1">
    <property type="nucleotide sequence ID" value="NZ_JBEOME010000003.1"/>
</dbReference>
<evidence type="ECO:0000259" key="7">
    <source>
        <dbReference type="PROSITE" id="PS51900"/>
    </source>
</evidence>
<dbReference type="Pfam" id="PF02899">
    <property type="entry name" value="Phage_int_SAM_1"/>
    <property type="match status" value="1"/>
</dbReference>
<dbReference type="PANTHER" id="PTHR30349:SF41">
    <property type="entry name" value="INTEGRASE_RECOMBINASE PROTEIN MJ0367-RELATED"/>
    <property type="match status" value="1"/>
</dbReference>
<evidence type="ECO:0000259" key="6">
    <source>
        <dbReference type="PROSITE" id="PS51898"/>
    </source>
</evidence>
<gene>
    <name evidence="8" type="ORF">ABQG71_08655</name>
</gene>
<evidence type="ECO:0000256" key="1">
    <source>
        <dbReference type="ARBA" id="ARBA00008857"/>
    </source>
</evidence>
<evidence type="ECO:0000256" key="5">
    <source>
        <dbReference type="PROSITE-ProRule" id="PRU01248"/>
    </source>
</evidence>
<dbReference type="Gene3D" id="1.10.443.10">
    <property type="entry name" value="Intergrase catalytic core"/>
    <property type="match status" value="1"/>
</dbReference>
<keyword evidence="2" id="KW-0229">DNA integration</keyword>
<feature type="domain" description="Core-binding (CB)" evidence="7">
    <location>
        <begin position="3"/>
        <end position="114"/>
    </location>
</feature>
<evidence type="ECO:0000313" key="8">
    <source>
        <dbReference type="EMBL" id="MER3121264.1"/>
    </source>
</evidence>
<dbReference type="InterPro" id="IPR044068">
    <property type="entry name" value="CB"/>
</dbReference>
<organism evidence="8 9">
    <name type="scientific">Bacillus altitudinis</name>
    <dbReference type="NCBI Taxonomy" id="293387"/>
    <lineage>
        <taxon>Bacteria</taxon>
        <taxon>Bacillati</taxon>
        <taxon>Bacillota</taxon>
        <taxon>Bacilli</taxon>
        <taxon>Bacillales</taxon>
        <taxon>Bacillaceae</taxon>
        <taxon>Bacillus</taxon>
    </lineage>
</organism>
<dbReference type="Proteomes" id="UP001467674">
    <property type="component" value="Unassembled WGS sequence"/>
</dbReference>
<dbReference type="PROSITE" id="PS51898">
    <property type="entry name" value="TYR_RECOMBINASE"/>
    <property type="match status" value="1"/>
</dbReference>
<dbReference type="EMBL" id="JBEOME010000003">
    <property type="protein sequence ID" value="MER3121264.1"/>
    <property type="molecule type" value="Genomic_DNA"/>
</dbReference>
<keyword evidence="9" id="KW-1185">Reference proteome</keyword>
<keyword evidence="4" id="KW-0233">DNA recombination</keyword>
<dbReference type="InterPro" id="IPR004107">
    <property type="entry name" value="Integrase_SAM-like_N"/>
</dbReference>
<evidence type="ECO:0000256" key="2">
    <source>
        <dbReference type="ARBA" id="ARBA00022908"/>
    </source>
</evidence>
<dbReference type="Gene3D" id="1.10.150.130">
    <property type="match status" value="1"/>
</dbReference>
<accession>A0ABV1S449</accession>
<dbReference type="InterPro" id="IPR002104">
    <property type="entry name" value="Integrase_catalytic"/>
</dbReference>
<dbReference type="InterPro" id="IPR013762">
    <property type="entry name" value="Integrase-like_cat_sf"/>
</dbReference>
<sequence>MLDDLDLQLDNFMLYCDSKNLAIKTKASYEQTLHLFLAYLREEHKIDEPKNIKTVHIRSYIKYLRERGKYTVVARESSKTLNNPHNRTDHSKPLSDTTIANYLRNIKVFFSFLLSEGEIRDNPVKNVQRIKPNRKKKKLLSEEDLRLFFRAFDTATFCGYRNWMQARLLLDTGMRVGELVNLRLEDIDFRRKTILLSDPKNGKQRFAFMSIKTMRDIKRWLRYLERYTNSEYIFPTNRGGKQSITGVEKNFTIASNKVGLSVAPHHLRNNFAKYYLLNGGDITTLSTILGHSSAEVTRQAYLDFDDDEVGRIYQKHAPLNNMRI</sequence>
<dbReference type="CDD" id="cd00397">
    <property type="entry name" value="DNA_BRE_C"/>
    <property type="match status" value="1"/>
</dbReference>
<reference evidence="8 9" key="1">
    <citation type="submission" date="2024-06" db="EMBL/GenBank/DDBJ databases">
        <title>Construction of an artificial bacterial consortium using nitrogen cycle bacteria from Cuatro Cienegas Basin and a mangrove forest.</title>
        <authorList>
            <person name="Aguilera-Najera D."/>
            <person name="Marquez-Cianci L."/>
            <person name="Martinez-Perez E."/>
            <person name="Rosas-Barrera M."/>
            <person name="Rodriguez-Cruz U.E."/>
            <person name="Tapia-Lopez R."/>
            <person name="Eguiarte L.E."/>
            <person name="Souza-Saldivar V."/>
        </authorList>
    </citation>
    <scope>NUCLEOTIDE SEQUENCE [LARGE SCALE GENOMIC DNA]</scope>
    <source>
        <strain evidence="8 9">S14-15</strain>
    </source>
</reference>
<name>A0ABV1S449_BACAB</name>
<dbReference type="PROSITE" id="PS51900">
    <property type="entry name" value="CB"/>
    <property type="match status" value="1"/>
</dbReference>